<dbReference type="Pfam" id="PF00271">
    <property type="entry name" value="Helicase_C"/>
    <property type="match status" value="1"/>
</dbReference>
<feature type="domain" description="Helicase ATP-binding" evidence="9">
    <location>
        <begin position="549"/>
        <end position="742"/>
    </location>
</feature>
<dbReference type="InterPro" id="IPR050628">
    <property type="entry name" value="SNF2_RAD54_helicase_TF"/>
</dbReference>
<dbReference type="SMART" id="SM00487">
    <property type="entry name" value="DEXDc"/>
    <property type="match status" value="1"/>
</dbReference>
<dbReference type="GO" id="GO:0016787">
    <property type="term" value="F:hydrolase activity"/>
    <property type="evidence" value="ECO:0007669"/>
    <property type="project" value="UniProtKB-KW"/>
</dbReference>
<dbReference type="CDD" id="cd18793">
    <property type="entry name" value="SF2_C_SNF"/>
    <property type="match status" value="1"/>
</dbReference>
<dbReference type="InterPro" id="IPR038718">
    <property type="entry name" value="SNF2-like_sf"/>
</dbReference>
<keyword evidence="6" id="KW-0479">Metal-binding</keyword>
<dbReference type="SUPFAM" id="SSF52540">
    <property type="entry name" value="P-loop containing nucleoside triphosphate hydrolases"/>
    <property type="match status" value="2"/>
</dbReference>
<feature type="compositionally biased region" description="Basic and acidic residues" evidence="7">
    <location>
        <begin position="235"/>
        <end position="260"/>
    </location>
</feature>
<dbReference type="InterPro" id="IPR027417">
    <property type="entry name" value="P-loop_NTPase"/>
</dbReference>
<dbReference type="InterPro" id="IPR001841">
    <property type="entry name" value="Znf_RING"/>
</dbReference>
<evidence type="ECO:0000259" key="8">
    <source>
        <dbReference type="PROSITE" id="PS50089"/>
    </source>
</evidence>
<keyword evidence="6" id="KW-0863">Zinc-finger</keyword>
<dbReference type="Gene3D" id="3.30.40.10">
    <property type="entry name" value="Zinc/RING finger domain, C3HC4 (zinc finger)"/>
    <property type="match status" value="1"/>
</dbReference>
<evidence type="ECO:0000256" key="1">
    <source>
        <dbReference type="ARBA" id="ARBA00007025"/>
    </source>
</evidence>
<dbReference type="GO" id="GO:0005524">
    <property type="term" value="F:ATP binding"/>
    <property type="evidence" value="ECO:0007669"/>
    <property type="project" value="UniProtKB-KW"/>
</dbReference>
<evidence type="ECO:0000313" key="12">
    <source>
        <dbReference type="Proteomes" id="UP001174936"/>
    </source>
</evidence>
<sequence length="1328" mass="149179">MESSLGDKAEDSPIEIAPDDSANLRALLSPNETPPIVKLEPTSDVPMTGLDTLSPRSAPDSDNTLPRVEDEVVLSKEHRSETGNKLDKHDFSSNHTQHTPPEASTNVVACQADDPRQAASGAPVAERQIEDSGDSLKLVAIVPNHHPGAQVEENSTIRDLQENPYESDEDSLFVSNPARQPSIKIKQEAESDSDSDICEIDARDIPAKTMAILSAHKFGTHADQDAPVVCTGTRVKREPEERAILDSIRRGEEEDRRAGSDFEMDDQAQLSDGSDDERPRPSGRRPAWVQKQQEKLQSAPPVPGTSESMETEEGPEDHQDAAETEEHPEKELKDLETNLKILKLQRTLSFQSEIQRIEIDVKIEEHEKKIQSLKKRPARPKNAREFWERKYEKTQRFMPGFSPKKRPAPVHAVPGSSKKGKTNSGKAAAVADNSRGKLLAAIGAHNLKADLAANGEIPPAGAFVRNNKTHLFAQIKTFEKMLSGGLDARDDLKKLEFSSSSFGFKKCSLEKGADIAPEDMAKARFALKGIKTTLYPHQVVGTSWMVGRELSPHGPYGGIQGDAMGLGKTLMILACMRHNPPTKQDIAAGRITTLIVVPKSSLTQWEAEISKHIPEGAFKEPHIYKRRDNVKYKLWSTSDIVLTTYAEVSRSHPTAEVRDRIDEMEVSEEKKIEEYQKRLGDLYRVQFYRVVLDEAHVIKNKESQLSEACCELSSKYRWAVTGTPIHNGLNEMFPFFKFIGVECSKDFRVYEQLFGKVAEKDHRQRLQAMAAHVMIRRKIDDKFLGQPILDIPEPYPIVDHWVDQSEEERLIYRHAETLFRTAINKHMKSKKNNKEQYLNMFALGTYLRQGTSHLFLFDSMFRNYWKASDFDKIIRQLRAFGMRDDSVLLKQLKTYRRPGNARPPPVTRRLAKLTRDRGYEGAICRICSQLPEDPHISPKCRHAFCLECFEVEIENALYTKGLEYVQCPSLGCGEKIRRVVPLRSQRDKKTKSSPATNNLPTLNKVQGDVERGYGDDLHGIQPMAAKSQLKNGFLERCDEQQFDNGNWGGIPSSTKMDAVMGFIEQWTREAPDDKIIVFTHWVNFAKILGRSLYEQGTGFLYHFGSMSQSERDSAVFAFHENNDAKILIASDQTGSVSLNLACANRVISVDCWWNKSMEKQAFGRVRRIGQTKRPLFVRILQRNTIDKRIVHLQERKEIECNIVMEGDNVEKTKDLTIEQVVGLFGSVRELPGGGMEVVADYDDLQTGENQAEDNEDDMDHSSDEDDAHDEMGRRGPSSSDGSRGGLSAVDDNGSGSEMLTDESEGENFGDDDFPDIFLQGYGEGSGTV</sequence>
<dbReference type="PANTHER" id="PTHR45626:SF17">
    <property type="entry name" value="HELICASE-LIKE TRANSCRIPTION FACTOR"/>
    <property type="match status" value="1"/>
</dbReference>
<evidence type="ECO:0000256" key="2">
    <source>
        <dbReference type="ARBA" id="ARBA00022741"/>
    </source>
</evidence>
<keyword evidence="3" id="KW-0378">Hydrolase</keyword>
<evidence type="ECO:0000256" key="5">
    <source>
        <dbReference type="ARBA" id="ARBA00022840"/>
    </source>
</evidence>
<feature type="region of interest" description="Disordered" evidence="7">
    <location>
        <begin position="218"/>
        <end position="333"/>
    </location>
</feature>
<keyword evidence="2" id="KW-0547">Nucleotide-binding</keyword>
<proteinExistence type="inferred from homology"/>
<dbReference type="Pfam" id="PF00176">
    <property type="entry name" value="SNF2-rel_dom"/>
    <property type="match status" value="1"/>
</dbReference>
<feature type="region of interest" description="Disordered" evidence="7">
    <location>
        <begin position="398"/>
        <end position="425"/>
    </location>
</feature>
<dbReference type="InterPro" id="IPR000330">
    <property type="entry name" value="SNF2_N"/>
</dbReference>
<feature type="compositionally biased region" description="Polar residues" evidence="7">
    <location>
        <begin position="992"/>
        <end position="1002"/>
    </location>
</feature>
<feature type="region of interest" description="Disordered" evidence="7">
    <location>
        <begin position="146"/>
        <end position="196"/>
    </location>
</feature>
<dbReference type="GO" id="GO:0004386">
    <property type="term" value="F:helicase activity"/>
    <property type="evidence" value="ECO:0007669"/>
    <property type="project" value="UniProtKB-KW"/>
</dbReference>
<dbReference type="InterPro" id="IPR001650">
    <property type="entry name" value="Helicase_C-like"/>
</dbReference>
<evidence type="ECO:0000256" key="7">
    <source>
        <dbReference type="SAM" id="MobiDB-lite"/>
    </source>
</evidence>
<dbReference type="GO" id="GO:0008270">
    <property type="term" value="F:zinc ion binding"/>
    <property type="evidence" value="ECO:0007669"/>
    <property type="project" value="UniProtKB-KW"/>
</dbReference>
<feature type="compositionally biased region" description="Acidic residues" evidence="7">
    <location>
        <begin position="1299"/>
        <end position="1314"/>
    </location>
</feature>
<dbReference type="SUPFAM" id="SSF57850">
    <property type="entry name" value="RING/U-box"/>
    <property type="match status" value="1"/>
</dbReference>
<feature type="compositionally biased region" description="Polar residues" evidence="7">
    <location>
        <begin position="93"/>
        <end position="103"/>
    </location>
</feature>
<dbReference type="PROSITE" id="PS51192">
    <property type="entry name" value="HELICASE_ATP_BIND_1"/>
    <property type="match status" value="1"/>
</dbReference>
<dbReference type="PROSITE" id="PS50089">
    <property type="entry name" value="ZF_RING_2"/>
    <property type="match status" value="1"/>
</dbReference>
<comment type="similarity">
    <text evidence="1">Belongs to the SNF2/RAD54 helicase family.</text>
</comment>
<dbReference type="InterPro" id="IPR014001">
    <property type="entry name" value="Helicase_ATP-bd"/>
</dbReference>
<dbReference type="EMBL" id="JAULSV010000005">
    <property type="protein sequence ID" value="KAK0643270.1"/>
    <property type="molecule type" value="Genomic_DNA"/>
</dbReference>
<feature type="compositionally biased region" description="Low complexity" evidence="7">
    <location>
        <begin position="1274"/>
        <end position="1287"/>
    </location>
</feature>
<dbReference type="Proteomes" id="UP001174936">
    <property type="component" value="Unassembled WGS sequence"/>
</dbReference>
<gene>
    <name evidence="11" type="ORF">B0T16DRAFT_391821</name>
</gene>
<dbReference type="SMART" id="SM00490">
    <property type="entry name" value="HELICc"/>
    <property type="match status" value="1"/>
</dbReference>
<dbReference type="PANTHER" id="PTHR45626">
    <property type="entry name" value="TRANSCRIPTION TERMINATION FACTOR 2-RELATED"/>
    <property type="match status" value="1"/>
</dbReference>
<dbReference type="GO" id="GO:0005634">
    <property type="term" value="C:nucleus"/>
    <property type="evidence" value="ECO:0007669"/>
    <property type="project" value="TreeGrafter"/>
</dbReference>
<evidence type="ECO:0000256" key="3">
    <source>
        <dbReference type="ARBA" id="ARBA00022801"/>
    </source>
</evidence>
<dbReference type="InterPro" id="IPR013083">
    <property type="entry name" value="Znf_RING/FYVE/PHD"/>
</dbReference>
<protein>
    <submittedName>
        <fullName evidence="11">SNF2 family N-terminal domain-containing protein</fullName>
    </submittedName>
</protein>
<organism evidence="11 12">
    <name type="scientific">Cercophora newfieldiana</name>
    <dbReference type="NCBI Taxonomy" id="92897"/>
    <lineage>
        <taxon>Eukaryota</taxon>
        <taxon>Fungi</taxon>
        <taxon>Dikarya</taxon>
        <taxon>Ascomycota</taxon>
        <taxon>Pezizomycotina</taxon>
        <taxon>Sordariomycetes</taxon>
        <taxon>Sordariomycetidae</taxon>
        <taxon>Sordariales</taxon>
        <taxon>Lasiosphaeriaceae</taxon>
        <taxon>Cercophora</taxon>
    </lineage>
</organism>
<keyword evidence="6" id="KW-0862">Zinc</keyword>
<keyword evidence="12" id="KW-1185">Reference proteome</keyword>
<dbReference type="PROSITE" id="PS51194">
    <property type="entry name" value="HELICASE_CTER"/>
    <property type="match status" value="1"/>
</dbReference>
<evidence type="ECO:0000259" key="9">
    <source>
        <dbReference type="PROSITE" id="PS51192"/>
    </source>
</evidence>
<comment type="caution">
    <text evidence="11">The sequence shown here is derived from an EMBL/GenBank/DDBJ whole genome shotgun (WGS) entry which is preliminary data.</text>
</comment>
<evidence type="ECO:0000256" key="4">
    <source>
        <dbReference type="ARBA" id="ARBA00022806"/>
    </source>
</evidence>
<feature type="compositionally biased region" description="Basic and acidic residues" evidence="7">
    <location>
        <begin position="1"/>
        <end position="11"/>
    </location>
</feature>
<dbReference type="Gene3D" id="3.40.50.300">
    <property type="entry name" value="P-loop containing nucleotide triphosphate hydrolases"/>
    <property type="match status" value="1"/>
</dbReference>
<feature type="compositionally biased region" description="Acidic residues" evidence="7">
    <location>
        <begin position="1248"/>
        <end position="1268"/>
    </location>
</feature>
<dbReference type="CDD" id="cd18008">
    <property type="entry name" value="DEXDc_SHPRH-like"/>
    <property type="match status" value="1"/>
</dbReference>
<keyword evidence="4" id="KW-0347">Helicase</keyword>
<name>A0AA39Y0S0_9PEZI</name>
<reference evidence="11" key="1">
    <citation type="submission" date="2023-06" db="EMBL/GenBank/DDBJ databases">
        <title>Genome-scale phylogeny and comparative genomics of the fungal order Sordariales.</title>
        <authorList>
            <consortium name="Lawrence Berkeley National Laboratory"/>
            <person name="Hensen N."/>
            <person name="Bonometti L."/>
            <person name="Westerberg I."/>
            <person name="Brannstrom I.O."/>
            <person name="Guillou S."/>
            <person name="Cros-Aarteil S."/>
            <person name="Calhoun S."/>
            <person name="Haridas S."/>
            <person name="Kuo A."/>
            <person name="Mondo S."/>
            <person name="Pangilinan J."/>
            <person name="Riley R."/>
            <person name="Labutti K."/>
            <person name="Andreopoulos B."/>
            <person name="Lipzen A."/>
            <person name="Chen C."/>
            <person name="Yanf M."/>
            <person name="Daum C."/>
            <person name="Ng V."/>
            <person name="Clum A."/>
            <person name="Steindorff A."/>
            <person name="Ohm R."/>
            <person name="Martin F."/>
            <person name="Silar P."/>
            <person name="Natvig D."/>
            <person name="Lalanne C."/>
            <person name="Gautier V."/>
            <person name="Ament-Velasquez S.L."/>
            <person name="Kruys A."/>
            <person name="Hutchinson M.I."/>
            <person name="Powell A.J."/>
            <person name="Barry K."/>
            <person name="Miller A.N."/>
            <person name="Grigoriev I.V."/>
            <person name="Debuchy R."/>
            <person name="Gladieux P."/>
            <person name="Thoren M.H."/>
            <person name="Johannesson H."/>
        </authorList>
    </citation>
    <scope>NUCLEOTIDE SEQUENCE</scope>
    <source>
        <strain evidence="11">SMH2532-1</strain>
    </source>
</reference>
<feature type="domain" description="RING-type" evidence="8">
    <location>
        <begin position="924"/>
        <end position="968"/>
    </location>
</feature>
<evidence type="ECO:0000259" key="10">
    <source>
        <dbReference type="PROSITE" id="PS51194"/>
    </source>
</evidence>
<feature type="compositionally biased region" description="Basic and acidic residues" evidence="7">
    <location>
        <begin position="67"/>
        <end position="92"/>
    </location>
</feature>
<feature type="compositionally biased region" description="Basic and acidic residues" evidence="7">
    <location>
        <begin position="316"/>
        <end position="333"/>
    </location>
</feature>
<accession>A0AA39Y0S0</accession>
<dbReference type="Gene3D" id="3.40.50.10810">
    <property type="entry name" value="Tandem AAA-ATPase domain"/>
    <property type="match status" value="1"/>
</dbReference>
<feature type="domain" description="Helicase C-terminal" evidence="10">
    <location>
        <begin position="1062"/>
        <end position="1210"/>
    </location>
</feature>
<feature type="region of interest" description="Disordered" evidence="7">
    <location>
        <begin position="1248"/>
        <end position="1328"/>
    </location>
</feature>
<keyword evidence="5" id="KW-0067">ATP-binding</keyword>
<evidence type="ECO:0000313" key="11">
    <source>
        <dbReference type="EMBL" id="KAK0643270.1"/>
    </source>
</evidence>
<feature type="region of interest" description="Disordered" evidence="7">
    <location>
        <begin position="1"/>
        <end position="103"/>
    </location>
</feature>
<feature type="region of interest" description="Disordered" evidence="7">
    <location>
        <begin position="983"/>
        <end position="1002"/>
    </location>
</feature>
<dbReference type="GO" id="GO:0006281">
    <property type="term" value="P:DNA repair"/>
    <property type="evidence" value="ECO:0007669"/>
    <property type="project" value="TreeGrafter"/>
</dbReference>
<dbReference type="GO" id="GO:0008094">
    <property type="term" value="F:ATP-dependent activity, acting on DNA"/>
    <property type="evidence" value="ECO:0007669"/>
    <property type="project" value="TreeGrafter"/>
</dbReference>
<evidence type="ECO:0000256" key="6">
    <source>
        <dbReference type="PROSITE-ProRule" id="PRU00175"/>
    </source>
</evidence>
<dbReference type="InterPro" id="IPR049730">
    <property type="entry name" value="SNF2/RAD54-like_C"/>
</dbReference>